<reference evidence="1" key="2">
    <citation type="submission" date="2021-03" db="UniProtKB">
        <authorList>
            <consortium name="EnsemblPlants"/>
        </authorList>
    </citation>
    <scope>IDENTIFICATION</scope>
</reference>
<sequence>MCDRLLTRRTIYGSNGYTMYISSRLVELQCSIHNVYIKSIGGATMLHPTAVGEEVAELERKGWLSTWVAKMD</sequence>
<name>A0A803Q4N3_CANSA</name>
<dbReference type="EnsemblPlants" id="evm.model.07.308">
    <property type="protein sequence ID" value="cds.evm.model.07.308"/>
    <property type="gene ID" value="evm.TU.07.308"/>
</dbReference>
<dbReference type="Gramene" id="evm.model.07.308">
    <property type="protein sequence ID" value="cds.evm.model.07.308"/>
    <property type="gene ID" value="evm.TU.07.308"/>
</dbReference>
<accession>A0A803Q4N3</accession>
<proteinExistence type="predicted"/>
<dbReference type="EMBL" id="UZAU01000632">
    <property type="status" value="NOT_ANNOTATED_CDS"/>
    <property type="molecule type" value="Genomic_DNA"/>
</dbReference>
<evidence type="ECO:0000313" key="1">
    <source>
        <dbReference type="EnsemblPlants" id="cds.evm.model.07.308"/>
    </source>
</evidence>
<protein>
    <submittedName>
        <fullName evidence="1">Uncharacterized protein</fullName>
    </submittedName>
</protein>
<keyword evidence="2" id="KW-1185">Reference proteome</keyword>
<dbReference type="Proteomes" id="UP000596661">
    <property type="component" value="Chromosome 7"/>
</dbReference>
<evidence type="ECO:0000313" key="2">
    <source>
        <dbReference type="Proteomes" id="UP000596661"/>
    </source>
</evidence>
<organism evidence="1 2">
    <name type="scientific">Cannabis sativa</name>
    <name type="common">Hemp</name>
    <name type="synonym">Marijuana</name>
    <dbReference type="NCBI Taxonomy" id="3483"/>
    <lineage>
        <taxon>Eukaryota</taxon>
        <taxon>Viridiplantae</taxon>
        <taxon>Streptophyta</taxon>
        <taxon>Embryophyta</taxon>
        <taxon>Tracheophyta</taxon>
        <taxon>Spermatophyta</taxon>
        <taxon>Magnoliopsida</taxon>
        <taxon>eudicotyledons</taxon>
        <taxon>Gunneridae</taxon>
        <taxon>Pentapetalae</taxon>
        <taxon>rosids</taxon>
        <taxon>fabids</taxon>
        <taxon>Rosales</taxon>
        <taxon>Cannabaceae</taxon>
        <taxon>Cannabis</taxon>
    </lineage>
</organism>
<reference evidence="1" key="1">
    <citation type="submission" date="2018-11" db="EMBL/GenBank/DDBJ databases">
        <authorList>
            <person name="Grassa J C."/>
        </authorList>
    </citation>
    <scope>NUCLEOTIDE SEQUENCE [LARGE SCALE GENOMIC DNA]</scope>
</reference>
<dbReference type="AlphaFoldDB" id="A0A803Q4N3"/>